<organism evidence="1 2">
    <name type="scientific">Sphingobacterium chuzhouense</name>
    <dbReference type="NCBI Taxonomy" id="1742264"/>
    <lineage>
        <taxon>Bacteria</taxon>
        <taxon>Pseudomonadati</taxon>
        <taxon>Bacteroidota</taxon>
        <taxon>Sphingobacteriia</taxon>
        <taxon>Sphingobacteriales</taxon>
        <taxon>Sphingobacteriaceae</taxon>
        <taxon>Sphingobacterium</taxon>
    </lineage>
</organism>
<dbReference type="EMBL" id="JACNYL010000002">
    <property type="protein sequence ID" value="MBD1421800.1"/>
    <property type="molecule type" value="Genomic_DNA"/>
</dbReference>
<evidence type="ECO:0000313" key="1">
    <source>
        <dbReference type="EMBL" id="MBD1421800.1"/>
    </source>
</evidence>
<protein>
    <recommendedName>
        <fullName evidence="3">BIG2 domain-containing protein</fullName>
    </recommendedName>
</protein>
<evidence type="ECO:0008006" key="3">
    <source>
        <dbReference type="Google" id="ProtNLM"/>
    </source>
</evidence>
<evidence type="ECO:0000313" key="2">
    <source>
        <dbReference type="Proteomes" id="UP000651112"/>
    </source>
</evidence>
<dbReference type="RefSeq" id="WP_190313516.1">
    <property type="nucleotide sequence ID" value="NZ_JACNYL010000002.1"/>
</dbReference>
<comment type="caution">
    <text evidence="1">The sequence shown here is derived from an EMBL/GenBank/DDBJ whole genome shotgun (WGS) entry which is preliminary data.</text>
</comment>
<keyword evidence="2" id="KW-1185">Reference proteome</keyword>
<name>A0ABR7XRJ5_9SPHI</name>
<dbReference type="Proteomes" id="UP000651112">
    <property type="component" value="Unassembled WGS sequence"/>
</dbReference>
<reference evidence="1 2" key="1">
    <citation type="submission" date="2020-08" db="EMBL/GenBank/DDBJ databases">
        <title>Sphingobacterium sp. DN00404 isolated from aquaculture water.</title>
        <authorList>
            <person name="Zhang M."/>
        </authorList>
    </citation>
    <scope>NUCLEOTIDE SEQUENCE [LARGE SCALE GENOMIC DNA]</scope>
    <source>
        <strain evidence="1 2">KCTC 42746</strain>
    </source>
</reference>
<proteinExistence type="predicted"/>
<sequence>MKRIFKVFAMVLLAGLLWSCEKDMKDSLSRLQLDNTDVTITSINTPVVLTITSGNGGYTVQSEDEGIVTAEISETSVILTATGEGTTRIFVTDSERRSVAVSVKVTFTLPDSEIFIWNGAVTPFDTPDGYGISILSSSIALTDLVSEEKKQIVLSWNGGLTVGDKTSGSLTMLTAEDVETVPLTSVKILRADASGHYIVFGDGTRSGECFVKIN</sequence>
<accession>A0ABR7XRJ5</accession>
<gene>
    <name evidence="1" type="ORF">H8B21_09500</name>
</gene>